<evidence type="ECO:0000256" key="1">
    <source>
        <dbReference type="ARBA" id="ARBA00006817"/>
    </source>
</evidence>
<dbReference type="SUPFAM" id="SSF55961">
    <property type="entry name" value="Bet v1-like"/>
    <property type="match status" value="1"/>
</dbReference>
<evidence type="ECO:0000313" key="4">
    <source>
        <dbReference type="Proteomes" id="UP001596549"/>
    </source>
</evidence>
<sequence>MAANQSASSVETRTEGKTLVIETVVNAPKDVVYQCYAESEQLEKWWGPQGWETKNYMFEFKQGGKWHYCMTCTDKNQGDFFGMESCGLAVFEQIDAPNTIVYNDSFADKEGNVTNNMPSMTISIEFVEHEGKTKLISSTEFATEEALQQVVEMGAVEGFTSQLEKLDILVNRLQKNE</sequence>
<protein>
    <submittedName>
        <fullName evidence="3">SRPBCC domain-containing protein</fullName>
    </submittedName>
</protein>
<dbReference type="CDD" id="cd07814">
    <property type="entry name" value="SRPBCC_CalC_Aha1-like"/>
    <property type="match status" value="1"/>
</dbReference>
<comment type="similarity">
    <text evidence="1">Belongs to the AHA1 family.</text>
</comment>
<keyword evidence="4" id="KW-1185">Reference proteome</keyword>
<feature type="domain" description="Activator of Hsp90 ATPase homologue 1/2-like C-terminal" evidence="2">
    <location>
        <begin position="26"/>
        <end position="170"/>
    </location>
</feature>
<dbReference type="EMBL" id="JBHTCP010000002">
    <property type="protein sequence ID" value="MFC7370319.1"/>
    <property type="molecule type" value="Genomic_DNA"/>
</dbReference>
<evidence type="ECO:0000259" key="2">
    <source>
        <dbReference type="Pfam" id="PF08327"/>
    </source>
</evidence>
<dbReference type="Gene3D" id="3.30.530.20">
    <property type="match status" value="1"/>
</dbReference>
<accession>A0ABW2NLY9</accession>
<gene>
    <name evidence="3" type="ORF">ACFQPF_01325</name>
</gene>
<comment type="caution">
    <text evidence="3">The sequence shown here is derived from an EMBL/GenBank/DDBJ whole genome shotgun (WGS) entry which is preliminary data.</text>
</comment>
<name>A0ABW2NLY9_9BACL</name>
<proteinExistence type="inferred from homology"/>
<evidence type="ECO:0000313" key="3">
    <source>
        <dbReference type="EMBL" id="MFC7370319.1"/>
    </source>
</evidence>
<organism evidence="3 4">
    <name type="scientific">Fictibacillus iocasae</name>
    <dbReference type="NCBI Taxonomy" id="2715437"/>
    <lineage>
        <taxon>Bacteria</taxon>
        <taxon>Bacillati</taxon>
        <taxon>Bacillota</taxon>
        <taxon>Bacilli</taxon>
        <taxon>Bacillales</taxon>
        <taxon>Fictibacillaceae</taxon>
        <taxon>Fictibacillus</taxon>
    </lineage>
</organism>
<dbReference type="InterPro" id="IPR023393">
    <property type="entry name" value="START-like_dom_sf"/>
</dbReference>
<dbReference type="Proteomes" id="UP001596549">
    <property type="component" value="Unassembled WGS sequence"/>
</dbReference>
<reference evidence="4" key="1">
    <citation type="journal article" date="2019" name="Int. J. Syst. Evol. Microbiol.">
        <title>The Global Catalogue of Microorganisms (GCM) 10K type strain sequencing project: providing services to taxonomists for standard genome sequencing and annotation.</title>
        <authorList>
            <consortium name="The Broad Institute Genomics Platform"/>
            <consortium name="The Broad Institute Genome Sequencing Center for Infectious Disease"/>
            <person name="Wu L."/>
            <person name="Ma J."/>
        </authorList>
    </citation>
    <scope>NUCLEOTIDE SEQUENCE [LARGE SCALE GENOMIC DNA]</scope>
    <source>
        <strain evidence="4">NBRC 106396</strain>
    </source>
</reference>
<dbReference type="RefSeq" id="WP_379745353.1">
    <property type="nucleotide sequence ID" value="NZ_JBHTCP010000002.1"/>
</dbReference>
<dbReference type="InterPro" id="IPR013538">
    <property type="entry name" value="ASHA1/2-like_C"/>
</dbReference>
<dbReference type="Pfam" id="PF08327">
    <property type="entry name" value="AHSA1"/>
    <property type="match status" value="1"/>
</dbReference>